<dbReference type="InterPro" id="IPR027434">
    <property type="entry name" value="Homing_endonucl"/>
</dbReference>
<name>A0ABV3DV89_9ACTN</name>
<dbReference type="GO" id="GO:0004519">
    <property type="term" value="F:endonuclease activity"/>
    <property type="evidence" value="ECO:0007669"/>
    <property type="project" value="UniProtKB-KW"/>
</dbReference>
<keyword evidence="2" id="KW-0378">Hydrolase</keyword>
<keyword evidence="3" id="KW-1185">Reference proteome</keyword>
<proteinExistence type="predicted"/>
<dbReference type="EMBL" id="JBEZFP010000139">
    <property type="protein sequence ID" value="MEU8138784.1"/>
    <property type="molecule type" value="Genomic_DNA"/>
</dbReference>
<feature type="region of interest" description="Disordered" evidence="1">
    <location>
        <begin position="207"/>
        <end position="227"/>
    </location>
</feature>
<reference evidence="2 3" key="1">
    <citation type="submission" date="2024-06" db="EMBL/GenBank/DDBJ databases">
        <title>The Natural Products Discovery Center: Release of the First 8490 Sequenced Strains for Exploring Actinobacteria Biosynthetic Diversity.</title>
        <authorList>
            <person name="Kalkreuter E."/>
            <person name="Kautsar S.A."/>
            <person name="Yang D."/>
            <person name="Bader C.D."/>
            <person name="Teijaro C.N."/>
            <person name="Fluegel L."/>
            <person name="Davis C.M."/>
            <person name="Simpson J.R."/>
            <person name="Lauterbach L."/>
            <person name="Steele A.D."/>
            <person name="Gui C."/>
            <person name="Meng S."/>
            <person name="Li G."/>
            <person name="Viehrig K."/>
            <person name="Ye F."/>
            <person name="Su P."/>
            <person name="Kiefer A.F."/>
            <person name="Nichols A."/>
            <person name="Cepeda A.J."/>
            <person name="Yan W."/>
            <person name="Fan B."/>
            <person name="Jiang Y."/>
            <person name="Adhikari A."/>
            <person name="Zheng C.-J."/>
            <person name="Schuster L."/>
            <person name="Cowan T.M."/>
            <person name="Smanski M.J."/>
            <person name="Chevrette M.G."/>
            <person name="De Carvalho L.P.S."/>
            <person name="Shen B."/>
        </authorList>
    </citation>
    <scope>NUCLEOTIDE SEQUENCE [LARGE SCALE GENOMIC DNA]</scope>
    <source>
        <strain evidence="2 3">NPDC048946</strain>
    </source>
</reference>
<dbReference type="Gene3D" id="3.10.28.10">
    <property type="entry name" value="Homing endonucleases"/>
    <property type="match status" value="1"/>
</dbReference>
<dbReference type="RefSeq" id="WP_358362469.1">
    <property type="nucleotide sequence ID" value="NZ_JBEZFP010000139.1"/>
</dbReference>
<evidence type="ECO:0000313" key="2">
    <source>
        <dbReference type="EMBL" id="MEU8138784.1"/>
    </source>
</evidence>
<evidence type="ECO:0000313" key="3">
    <source>
        <dbReference type="Proteomes" id="UP001551482"/>
    </source>
</evidence>
<keyword evidence="2" id="KW-0255">Endonuclease</keyword>
<sequence>MRFMDLTQPEYSYMFGFLQADGTLSAGPGDKGKLTVELSRTDREILLRFQELCPYPSSVRDRTRNTNFKDNHQASTWTMCSFEGRTMLFALGMPYGKKSQIIRPPTGPHRARDYVRGLVDADGSVGFTAKGPPFVSLTTSSDAIKDYFVEFCHGISGAERSPNRNRRDNVYNIVYFNEHAVAIAKALYYDGALALPRKAEKAAMATAWTRPPAQPRPRTPQRPWTPDEDAVVLTRKPRFAAAILDRSAANCSLRASKLRKLMAASRPGPLGSA</sequence>
<keyword evidence="2" id="KW-0540">Nuclease</keyword>
<protein>
    <submittedName>
        <fullName evidence="2">LAGLIDADG family homing endonuclease</fullName>
    </submittedName>
</protein>
<organism evidence="2 3">
    <name type="scientific">Streptodolium elevatio</name>
    <dbReference type="NCBI Taxonomy" id="3157996"/>
    <lineage>
        <taxon>Bacteria</taxon>
        <taxon>Bacillati</taxon>
        <taxon>Actinomycetota</taxon>
        <taxon>Actinomycetes</taxon>
        <taxon>Kitasatosporales</taxon>
        <taxon>Streptomycetaceae</taxon>
        <taxon>Streptodolium</taxon>
    </lineage>
</organism>
<evidence type="ECO:0000256" key="1">
    <source>
        <dbReference type="SAM" id="MobiDB-lite"/>
    </source>
</evidence>
<dbReference type="Proteomes" id="UP001551482">
    <property type="component" value="Unassembled WGS sequence"/>
</dbReference>
<comment type="caution">
    <text evidence="2">The sequence shown here is derived from an EMBL/GenBank/DDBJ whole genome shotgun (WGS) entry which is preliminary data.</text>
</comment>
<accession>A0ABV3DV89</accession>
<gene>
    <name evidence="2" type="ORF">AB0C36_35450</name>
</gene>